<geneLocation type="plasmid" evidence="1 2">
    <name>unnamed1</name>
</geneLocation>
<dbReference type="Pfam" id="PF16816">
    <property type="entry name" value="DotD"/>
    <property type="match status" value="1"/>
</dbReference>
<evidence type="ECO:0000313" key="1">
    <source>
        <dbReference type="EMBL" id="ANN80824.1"/>
    </source>
</evidence>
<name>A0A193GN77_9BORD</name>
<dbReference type="InterPro" id="IPR031817">
    <property type="entry name" value="DotD"/>
</dbReference>
<dbReference type="AlphaFoldDB" id="A0A193GN77"/>
<dbReference type="RefSeq" id="WP_066665828.1">
    <property type="nucleotide sequence ID" value="NZ_CBCSCL010000020.1"/>
</dbReference>
<dbReference type="PROSITE" id="PS51257">
    <property type="entry name" value="PROKAR_LIPOPROTEIN"/>
    <property type="match status" value="1"/>
</dbReference>
<dbReference type="InterPro" id="IPR038140">
    <property type="entry name" value="DotD_sf"/>
</dbReference>
<dbReference type="KEGG" id="bfz:BAU07_26210"/>
<keyword evidence="2" id="KW-1185">Reference proteome</keyword>
<proteinExistence type="predicted"/>
<sequence>MIWKIRRAWVVLAVFLGGCSSLRPGDDVTPDVYANRLMADKMAVAADAQRQYAALVAEGKARVERKQEMLELDLINVDYIGLPQELLQTLAYRYGYRYVEVGQPTQLRAINIKMTSVTPTDVLRSIGQQIDRQADVVLSMPARTIRLTYKTPVPAGGKKRG</sequence>
<reference evidence="1 2" key="1">
    <citation type="submission" date="2016-06" db="EMBL/GenBank/DDBJ databases">
        <title>Complete genome sequences of Bordetella bronchialis and Bordetella flabilis.</title>
        <authorList>
            <person name="LiPuma J.J."/>
            <person name="Spilker T."/>
        </authorList>
    </citation>
    <scope>NUCLEOTIDE SEQUENCE [LARGE SCALE GENOMIC DNA]</scope>
    <source>
        <strain evidence="1 2">AU10664</strain>
        <plasmid evidence="1 2">unnamed1</plasmid>
    </source>
</reference>
<dbReference type="Proteomes" id="UP000091926">
    <property type="component" value="Plasmid unnamed1"/>
</dbReference>
<organism evidence="1 2">
    <name type="scientific">Bordetella flabilis</name>
    <dbReference type="NCBI Taxonomy" id="463014"/>
    <lineage>
        <taxon>Bacteria</taxon>
        <taxon>Pseudomonadati</taxon>
        <taxon>Pseudomonadota</taxon>
        <taxon>Betaproteobacteria</taxon>
        <taxon>Burkholderiales</taxon>
        <taxon>Alcaligenaceae</taxon>
        <taxon>Bordetella</taxon>
    </lineage>
</organism>
<keyword evidence="1" id="KW-0614">Plasmid</keyword>
<dbReference type="EMBL" id="CP016173">
    <property type="protein sequence ID" value="ANN80824.1"/>
    <property type="molecule type" value="Genomic_DNA"/>
</dbReference>
<evidence type="ECO:0000313" key="2">
    <source>
        <dbReference type="Proteomes" id="UP000091926"/>
    </source>
</evidence>
<gene>
    <name evidence="1" type="ORF">BAU07_26210</name>
</gene>
<accession>A0A193GN77</accession>
<protein>
    <submittedName>
        <fullName evidence="1">Uncharacterized protein</fullName>
    </submittedName>
</protein>
<dbReference type="Gene3D" id="3.55.50.60">
    <property type="entry name" value="DotD protein"/>
    <property type="match status" value="1"/>
</dbReference>